<accession>A0AAN8X4S8</accession>
<dbReference type="Proteomes" id="UP001381693">
    <property type="component" value="Unassembled WGS sequence"/>
</dbReference>
<protein>
    <submittedName>
        <fullName evidence="1">Uncharacterized protein</fullName>
    </submittedName>
</protein>
<dbReference type="AlphaFoldDB" id="A0AAN8X4S8"/>
<feature type="non-terminal residue" evidence="1">
    <location>
        <position position="56"/>
    </location>
</feature>
<dbReference type="EMBL" id="JAXCGZ010011835">
    <property type="protein sequence ID" value="KAK7074068.1"/>
    <property type="molecule type" value="Genomic_DNA"/>
</dbReference>
<sequence>TLRNDGSRYRSLAFKRSRRNMQYELTLEAELGLPGCEPGALMLNSLDLLTWQDYEQ</sequence>
<comment type="caution">
    <text evidence="1">The sequence shown here is derived from an EMBL/GenBank/DDBJ whole genome shotgun (WGS) entry which is preliminary data.</text>
</comment>
<proteinExistence type="predicted"/>
<gene>
    <name evidence="1" type="ORF">SK128_028238</name>
</gene>
<organism evidence="1 2">
    <name type="scientific">Halocaridina rubra</name>
    <name type="common">Hawaiian red shrimp</name>
    <dbReference type="NCBI Taxonomy" id="373956"/>
    <lineage>
        <taxon>Eukaryota</taxon>
        <taxon>Metazoa</taxon>
        <taxon>Ecdysozoa</taxon>
        <taxon>Arthropoda</taxon>
        <taxon>Crustacea</taxon>
        <taxon>Multicrustacea</taxon>
        <taxon>Malacostraca</taxon>
        <taxon>Eumalacostraca</taxon>
        <taxon>Eucarida</taxon>
        <taxon>Decapoda</taxon>
        <taxon>Pleocyemata</taxon>
        <taxon>Caridea</taxon>
        <taxon>Atyoidea</taxon>
        <taxon>Atyidae</taxon>
        <taxon>Halocaridina</taxon>
    </lineage>
</organism>
<feature type="non-terminal residue" evidence="1">
    <location>
        <position position="1"/>
    </location>
</feature>
<name>A0AAN8X4S8_HALRR</name>
<evidence type="ECO:0000313" key="1">
    <source>
        <dbReference type="EMBL" id="KAK7074068.1"/>
    </source>
</evidence>
<evidence type="ECO:0000313" key="2">
    <source>
        <dbReference type="Proteomes" id="UP001381693"/>
    </source>
</evidence>
<reference evidence="1 2" key="1">
    <citation type="submission" date="2023-11" db="EMBL/GenBank/DDBJ databases">
        <title>Halocaridina rubra genome assembly.</title>
        <authorList>
            <person name="Smith C."/>
        </authorList>
    </citation>
    <scope>NUCLEOTIDE SEQUENCE [LARGE SCALE GENOMIC DNA]</scope>
    <source>
        <strain evidence="1">EP-1</strain>
        <tissue evidence="1">Whole</tissue>
    </source>
</reference>
<keyword evidence="2" id="KW-1185">Reference proteome</keyword>